<name>A0A8K0R058_9PLEO</name>
<gene>
    <name evidence="3" type="ORF">FB567DRAFT_502191</name>
</gene>
<sequence length="307" mass="33878">MSYGTSWKDGDGDFLLVISGSTRYAPYLSGWQEFKDHIRKVVKEQPGWVDVYSSQSQRRGEMQGWARLRDMEDADAAYKIYARSKGMLVHVWETCRSNEGFRMLRCNCSSVFAEVPEGSHSAGRCGIDLGRVGNQTGGGRTSYSTSTTQYLPNHSAYAYGYPTPQSYSTPALYPGYVPQTQMPVYSANPHGMPVNVRHGAVLTEARGIFIQNLSYKCAPSDLRQLLLTVGQPVDYKLLRDARTGVFKGSATAVFGTQEQAQYAAHYLNGVEHMGMKISVRMDKETTTVGQAGPPLIVGSDMYRVGSS</sequence>
<evidence type="ECO:0000313" key="3">
    <source>
        <dbReference type="EMBL" id="KAH7078208.1"/>
    </source>
</evidence>
<evidence type="ECO:0000313" key="4">
    <source>
        <dbReference type="Proteomes" id="UP000813461"/>
    </source>
</evidence>
<evidence type="ECO:0000259" key="2">
    <source>
        <dbReference type="PROSITE" id="PS50102"/>
    </source>
</evidence>
<dbReference type="InterPro" id="IPR000504">
    <property type="entry name" value="RRM_dom"/>
</dbReference>
<dbReference type="AlphaFoldDB" id="A0A8K0R058"/>
<keyword evidence="4" id="KW-1185">Reference proteome</keyword>
<dbReference type="Proteomes" id="UP000813461">
    <property type="component" value="Unassembled WGS sequence"/>
</dbReference>
<dbReference type="Gene3D" id="3.30.70.330">
    <property type="match status" value="1"/>
</dbReference>
<dbReference type="EMBL" id="JAGMVJ010000017">
    <property type="protein sequence ID" value="KAH7078208.1"/>
    <property type="molecule type" value="Genomic_DNA"/>
</dbReference>
<dbReference type="InterPro" id="IPR035979">
    <property type="entry name" value="RBD_domain_sf"/>
</dbReference>
<dbReference type="OrthoDB" id="1049195at2759"/>
<accession>A0A8K0R058</accession>
<keyword evidence="1" id="KW-0694">RNA-binding</keyword>
<dbReference type="SUPFAM" id="SSF54928">
    <property type="entry name" value="RNA-binding domain, RBD"/>
    <property type="match status" value="1"/>
</dbReference>
<organism evidence="3 4">
    <name type="scientific">Paraphoma chrysanthemicola</name>
    <dbReference type="NCBI Taxonomy" id="798071"/>
    <lineage>
        <taxon>Eukaryota</taxon>
        <taxon>Fungi</taxon>
        <taxon>Dikarya</taxon>
        <taxon>Ascomycota</taxon>
        <taxon>Pezizomycotina</taxon>
        <taxon>Dothideomycetes</taxon>
        <taxon>Pleosporomycetidae</taxon>
        <taxon>Pleosporales</taxon>
        <taxon>Pleosporineae</taxon>
        <taxon>Phaeosphaeriaceae</taxon>
        <taxon>Paraphoma</taxon>
    </lineage>
</organism>
<dbReference type="InterPro" id="IPR012677">
    <property type="entry name" value="Nucleotide-bd_a/b_plait_sf"/>
</dbReference>
<protein>
    <recommendedName>
        <fullName evidence="2">RRM domain-containing protein</fullName>
    </recommendedName>
</protein>
<dbReference type="Pfam" id="PF00076">
    <property type="entry name" value="RRM_1"/>
    <property type="match status" value="1"/>
</dbReference>
<reference evidence="3" key="1">
    <citation type="journal article" date="2021" name="Nat. Commun.">
        <title>Genetic determinants of endophytism in the Arabidopsis root mycobiome.</title>
        <authorList>
            <person name="Mesny F."/>
            <person name="Miyauchi S."/>
            <person name="Thiergart T."/>
            <person name="Pickel B."/>
            <person name="Atanasova L."/>
            <person name="Karlsson M."/>
            <person name="Huettel B."/>
            <person name="Barry K.W."/>
            <person name="Haridas S."/>
            <person name="Chen C."/>
            <person name="Bauer D."/>
            <person name="Andreopoulos W."/>
            <person name="Pangilinan J."/>
            <person name="LaButti K."/>
            <person name="Riley R."/>
            <person name="Lipzen A."/>
            <person name="Clum A."/>
            <person name="Drula E."/>
            <person name="Henrissat B."/>
            <person name="Kohler A."/>
            <person name="Grigoriev I.V."/>
            <person name="Martin F.M."/>
            <person name="Hacquard S."/>
        </authorList>
    </citation>
    <scope>NUCLEOTIDE SEQUENCE</scope>
    <source>
        <strain evidence="3">MPI-SDFR-AT-0120</strain>
    </source>
</reference>
<dbReference type="SMART" id="SM00360">
    <property type="entry name" value="RRM"/>
    <property type="match status" value="1"/>
</dbReference>
<proteinExistence type="predicted"/>
<feature type="domain" description="RRM" evidence="2">
    <location>
        <begin position="206"/>
        <end position="284"/>
    </location>
</feature>
<evidence type="ECO:0000256" key="1">
    <source>
        <dbReference type="PROSITE-ProRule" id="PRU00176"/>
    </source>
</evidence>
<dbReference type="PROSITE" id="PS50102">
    <property type="entry name" value="RRM"/>
    <property type="match status" value="1"/>
</dbReference>
<dbReference type="CDD" id="cd00590">
    <property type="entry name" value="RRM_SF"/>
    <property type="match status" value="1"/>
</dbReference>
<dbReference type="GO" id="GO:0003723">
    <property type="term" value="F:RNA binding"/>
    <property type="evidence" value="ECO:0007669"/>
    <property type="project" value="UniProtKB-UniRule"/>
</dbReference>
<comment type="caution">
    <text evidence="3">The sequence shown here is derived from an EMBL/GenBank/DDBJ whole genome shotgun (WGS) entry which is preliminary data.</text>
</comment>